<evidence type="ECO:0000313" key="2">
    <source>
        <dbReference type="EMBL" id="KDQ30613.1"/>
    </source>
</evidence>
<protein>
    <recommendedName>
        <fullName evidence="4">F-box domain-containing protein</fullName>
    </recommendedName>
</protein>
<gene>
    <name evidence="2" type="ORF">PLEOSDRAFT_155290</name>
</gene>
<dbReference type="Gene3D" id="3.80.10.10">
    <property type="entry name" value="Ribonuclease Inhibitor"/>
    <property type="match status" value="2"/>
</dbReference>
<dbReference type="PANTHER" id="PTHR13318">
    <property type="entry name" value="PARTNER OF PAIRED, ISOFORM B-RELATED"/>
    <property type="match status" value="1"/>
</dbReference>
<accession>A0A067NRB6</accession>
<dbReference type="GO" id="GO:0019005">
    <property type="term" value="C:SCF ubiquitin ligase complex"/>
    <property type="evidence" value="ECO:0007669"/>
    <property type="project" value="TreeGrafter"/>
</dbReference>
<organism evidence="2 3">
    <name type="scientific">Pleurotus ostreatus (strain PC15)</name>
    <name type="common">Oyster mushroom</name>
    <dbReference type="NCBI Taxonomy" id="1137138"/>
    <lineage>
        <taxon>Eukaryota</taxon>
        <taxon>Fungi</taxon>
        <taxon>Dikarya</taxon>
        <taxon>Basidiomycota</taxon>
        <taxon>Agaricomycotina</taxon>
        <taxon>Agaricomycetes</taxon>
        <taxon>Agaricomycetidae</taxon>
        <taxon>Agaricales</taxon>
        <taxon>Pleurotineae</taxon>
        <taxon>Pleurotaceae</taxon>
        <taxon>Pleurotus</taxon>
    </lineage>
</organism>
<sequence>MPPKSQPAHKKAKTTADSQSGPSSLALGAPTEDDLPSARAFAPSSSAYSERKLHVDASVPTLVSLCIRVFAGNIRTLAREHDAWEETRQYLKILPDAILTRIFTLLKATAPTVLNAAFITSFFFNGSVMILTSDLPGVGKQTISEVQKFGDKLRELELSGFETFPDSLFASVVSTLPGLRSLVLRGCHKVGTLTMQAAANKCTELRSLNVNYTSVTPLSLVPLIQACGQQLEVLKVGGIHNWTDTAFAKLLAGLGADTRLPSLHTLKLRGTSLTDMSLNPIISMCPSLRRLDISFTLVKHPATLSDPETAPPLEKLSLTSTPMSWTTLIATIPCHPHLKTLSIGALGGGQATNATMGNSSGLTMTDTILRVLVDSLSGFTELENINLVGNAKLGTTGKFERSLEVFIRRVGRKCKKLNLSGVMYLRSSDLAGLMPDDDEEPSSLEVLNLNNTAVDDQAAIFISTCPYLHTLEVQGTKFTSDGLFTIIDACTRLARLDLTSCRGVRVRDRRRFFEVWKEERADGSS</sequence>
<feature type="region of interest" description="Disordered" evidence="1">
    <location>
        <begin position="1"/>
        <end position="36"/>
    </location>
</feature>
<dbReference type="InParanoid" id="A0A067NRB6"/>
<dbReference type="GO" id="GO:0031146">
    <property type="term" value="P:SCF-dependent proteasomal ubiquitin-dependent protein catabolic process"/>
    <property type="evidence" value="ECO:0007669"/>
    <property type="project" value="TreeGrafter"/>
</dbReference>
<dbReference type="InterPro" id="IPR032675">
    <property type="entry name" value="LRR_dom_sf"/>
</dbReference>
<evidence type="ECO:0000313" key="3">
    <source>
        <dbReference type="Proteomes" id="UP000027073"/>
    </source>
</evidence>
<dbReference type="Proteomes" id="UP000027073">
    <property type="component" value="Unassembled WGS sequence"/>
</dbReference>
<evidence type="ECO:0008006" key="4">
    <source>
        <dbReference type="Google" id="ProtNLM"/>
    </source>
</evidence>
<dbReference type="VEuPathDB" id="FungiDB:PLEOSDRAFT_155290"/>
<dbReference type="AlphaFoldDB" id="A0A067NRB6"/>
<dbReference type="OrthoDB" id="550575at2759"/>
<name>A0A067NRB6_PLEO1</name>
<reference evidence="3" key="1">
    <citation type="journal article" date="2014" name="Proc. Natl. Acad. Sci. U.S.A.">
        <title>Extensive sampling of basidiomycete genomes demonstrates inadequacy of the white-rot/brown-rot paradigm for wood decay fungi.</title>
        <authorList>
            <person name="Riley R."/>
            <person name="Salamov A.A."/>
            <person name="Brown D.W."/>
            <person name="Nagy L.G."/>
            <person name="Floudas D."/>
            <person name="Held B.W."/>
            <person name="Levasseur A."/>
            <person name="Lombard V."/>
            <person name="Morin E."/>
            <person name="Otillar R."/>
            <person name="Lindquist E.A."/>
            <person name="Sun H."/>
            <person name="LaButti K.M."/>
            <person name="Schmutz J."/>
            <person name="Jabbour D."/>
            <person name="Luo H."/>
            <person name="Baker S.E."/>
            <person name="Pisabarro A.G."/>
            <person name="Walton J.D."/>
            <person name="Blanchette R.A."/>
            <person name="Henrissat B."/>
            <person name="Martin F."/>
            <person name="Cullen D."/>
            <person name="Hibbett D.S."/>
            <person name="Grigoriev I.V."/>
        </authorList>
    </citation>
    <scope>NUCLEOTIDE SEQUENCE [LARGE SCALE GENOMIC DNA]</scope>
    <source>
        <strain evidence="3">PC15</strain>
    </source>
</reference>
<proteinExistence type="predicted"/>
<dbReference type="EMBL" id="KL198006">
    <property type="protein sequence ID" value="KDQ30613.1"/>
    <property type="molecule type" value="Genomic_DNA"/>
</dbReference>
<evidence type="ECO:0000256" key="1">
    <source>
        <dbReference type="SAM" id="MobiDB-lite"/>
    </source>
</evidence>
<dbReference type="HOGENOM" id="CLU_028914_0_0_1"/>
<dbReference type="SUPFAM" id="SSF52047">
    <property type="entry name" value="RNI-like"/>
    <property type="match status" value="1"/>
</dbReference>